<gene>
    <name evidence="4" type="ORF">EV700_0343</name>
</gene>
<keyword evidence="5" id="KW-1185">Reference proteome</keyword>
<dbReference type="InterPro" id="IPR022644">
    <property type="entry name" value="De-COase2_N"/>
</dbReference>
<dbReference type="PANTHER" id="PTHR43727">
    <property type="entry name" value="DIAMINOPIMELATE DECARBOXYLASE"/>
    <property type="match status" value="1"/>
</dbReference>
<organism evidence="4 5">
    <name type="scientific">Fluviicoccus keumensis</name>
    <dbReference type="NCBI Taxonomy" id="1435465"/>
    <lineage>
        <taxon>Bacteria</taxon>
        <taxon>Pseudomonadati</taxon>
        <taxon>Pseudomonadota</taxon>
        <taxon>Gammaproteobacteria</taxon>
        <taxon>Moraxellales</taxon>
        <taxon>Moraxellaceae</taxon>
        <taxon>Fluviicoccus</taxon>
    </lineage>
</organism>
<feature type="domain" description="Orn/DAP/Arg decarboxylase 2 N-terminal" evidence="3">
    <location>
        <begin position="65"/>
        <end position="316"/>
    </location>
</feature>
<reference evidence="4 5" key="1">
    <citation type="submission" date="2019-02" db="EMBL/GenBank/DDBJ databases">
        <title>Genomic Encyclopedia of Type Strains, Phase IV (KMG-IV): sequencing the most valuable type-strain genomes for metagenomic binning, comparative biology and taxonomic classification.</title>
        <authorList>
            <person name="Goeker M."/>
        </authorList>
    </citation>
    <scope>NUCLEOTIDE SEQUENCE [LARGE SCALE GENOMIC DNA]</scope>
    <source>
        <strain evidence="4 5">DSM 105135</strain>
    </source>
</reference>
<dbReference type="OrthoDB" id="9802147at2"/>
<dbReference type="RefSeq" id="WP_130410631.1">
    <property type="nucleotide sequence ID" value="NZ_SHKX01000010.1"/>
</dbReference>
<dbReference type="CDD" id="cd06841">
    <property type="entry name" value="PLPDE_III_MccE_like"/>
    <property type="match status" value="1"/>
</dbReference>
<evidence type="ECO:0000259" key="3">
    <source>
        <dbReference type="Pfam" id="PF02784"/>
    </source>
</evidence>
<dbReference type="EMBL" id="SHKX01000010">
    <property type="protein sequence ID" value="RZU47382.1"/>
    <property type="molecule type" value="Genomic_DNA"/>
</dbReference>
<proteinExistence type="predicted"/>
<dbReference type="SUPFAM" id="SSF50621">
    <property type="entry name" value="Alanine racemase C-terminal domain-like"/>
    <property type="match status" value="1"/>
</dbReference>
<protein>
    <submittedName>
        <fullName evidence="4">Diaminopimelate decarboxylase</fullName>
    </submittedName>
</protein>
<dbReference type="Gene3D" id="2.40.37.10">
    <property type="entry name" value="Lyase, Ornithine Decarboxylase, Chain A, domain 1"/>
    <property type="match status" value="1"/>
</dbReference>
<sequence>MTTLKHWITPTIVRHGGAGLNKFGGVRQSLYLDAIDGVPVSQLIERFGSPLFVMSEARLRETARRMRRAFTSRYPKVRFGWSYKTNYLNAVCGLLHQEGFEAEVVSGFEYEKARMLGVPGHRIIFNGPLKTREDLERAVSERAQIHIDHLDELYLLEAVVRDAGLRDFPVAIRLNFDTGYSEPWSRFGFNLETGQAMDAARRIANSPWLQLVGLHNHIGTYITDPRAYSAQVRIMAGFVTAVEAATGCTIRFLDTGGGFASRNSLQGVYLPPEQVVPSIEQYADALCNTLHECFRDREAQGKPLPELILESGRAVVDESAWLLSSVVANKRLADGRRGLVVDAGVNVLFTAFWYNHDVRLTKPAEGLPEETVIYGPMCMNIDVLRQSLKLPPLSPGEVLAFWPVGAYNNTQWMQFIAYRPAVVMVRENGSVDVLRRREKLQDMTDLESLPDGLQPDFRD</sequence>
<accession>A0A4Q7Z9Y9</accession>
<comment type="cofactor">
    <cofactor evidence="1">
        <name>pyridoxal 5'-phosphate</name>
        <dbReference type="ChEBI" id="CHEBI:597326"/>
    </cofactor>
</comment>
<evidence type="ECO:0000313" key="5">
    <source>
        <dbReference type="Proteomes" id="UP000292423"/>
    </source>
</evidence>
<dbReference type="InterPro" id="IPR009006">
    <property type="entry name" value="Ala_racemase/Decarboxylase_C"/>
</dbReference>
<comment type="caution">
    <text evidence="4">The sequence shown here is derived from an EMBL/GenBank/DDBJ whole genome shotgun (WGS) entry which is preliminary data.</text>
</comment>
<evidence type="ECO:0000256" key="1">
    <source>
        <dbReference type="ARBA" id="ARBA00001933"/>
    </source>
</evidence>
<dbReference type="Proteomes" id="UP000292423">
    <property type="component" value="Unassembled WGS sequence"/>
</dbReference>
<dbReference type="AlphaFoldDB" id="A0A4Q7Z9Y9"/>
<evidence type="ECO:0000256" key="2">
    <source>
        <dbReference type="ARBA" id="ARBA00022898"/>
    </source>
</evidence>
<keyword evidence="2" id="KW-0663">Pyridoxal phosphate</keyword>
<dbReference type="GO" id="GO:0009089">
    <property type="term" value="P:lysine biosynthetic process via diaminopimelate"/>
    <property type="evidence" value="ECO:0007669"/>
    <property type="project" value="TreeGrafter"/>
</dbReference>
<name>A0A4Q7Z9Y9_9GAMM</name>
<dbReference type="Pfam" id="PF02784">
    <property type="entry name" value="Orn_Arg_deC_N"/>
    <property type="match status" value="1"/>
</dbReference>
<dbReference type="InterPro" id="IPR029066">
    <property type="entry name" value="PLP-binding_barrel"/>
</dbReference>
<evidence type="ECO:0000313" key="4">
    <source>
        <dbReference type="EMBL" id="RZU47382.1"/>
    </source>
</evidence>
<dbReference type="GO" id="GO:0008836">
    <property type="term" value="F:diaminopimelate decarboxylase activity"/>
    <property type="evidence" value="ECO:0007669"/>
    <property type="project" value="TreeGrafter"/>
</dbReference>
<dbReference type="PANTHER" id="PTHR43727:SF2">
    <property type="entry name" value="GROUP IV DECARBOXYLASE"/>
    <property type="match status" value="1"/>
</dbReference>
<dbReference type="SUPFAM" id="SSF51419">
    <property type="entry name" value="PLP-binding barrel"/>
    <property type="match status" value="1"/>
</dbReference>
<dbReference type="Gene3D" id="3.20.20.10">
    <property type="entry name" value="Alanine racemase"/>
    <property type="match status" value="1"/>
</dbReference>